<evidence type="ECO:0000313" key="3">
    <source>
        <dbReference type="Proteomes" id="UP000032749"/>
    </source>
</evidence>
<sequence>MRMSKVIGELIAYIFIFMMLLLSILMRIQPILMKIINIVFNLIKIIRNLSLALVYRALPMFYKLKFKLTTSKSDLLINYYRMISSGSKKVLVIKDPKLTYEINLEAIDMYRRVEDAYLLREEGILKKYRDKVDSGFYSKYELLGIKDLHDKELKDLREAIDKNSAKIFELEKDVK</sequence>
<evidence type="ECO:0000256" key="1">
    <source>
        <dbReference type="SAM" id="Phobius"/>
    </source>
</evidence>
<reference evidence="2 3" key="1">
    <citation type="journal article" date="2013" name="Nat. Commun.">
        <title>Genome sequence and functional genomic analysis of the oil-degrading bacterium Oleispira antarctica.</title>
        <authorList>
            <person name="Kube M."/>
            <person name="Chernikova T.N."/>
            <person name="Al-Ramahi Y."/>
            <person name="Beloqui A."/>
            <person name="Lopez-Cortez N."/>
            <person name="Guazzaroni M.E."/>
            <person name="Heipieper H.J."/>
            <person name="Klages S."/>
            <person name="Kotsyurbenko O.R."/>
            <person name="Langer I."/>
            <person name="Nechitaylo T.Y."/>
            <person name="Lunsdorf H."/>
            <person name="Fernandez M."/>
            <person name="Juarez S."/>
            <person name="Ciordia S."/>
            <person name="Singer A."/>
            <person name="Kagan O."/>
            <person name="Egorova O."/>
            <person name="Petit P.A."/>
            <person name="Stogios P."/>
            <person name="Kim Y."/>
            <person name="Tchigvintsev A."/>
            <person name="Flick R."/>
            <person name="Denaro R."/>
            <person name="Genovese M."/>
            <person name="Albar J.P."/>
            <person name="Reva O.N."/>
            <person name="Martinez-Gomariz M."/>
            <person name="Tran H."/>
            <person name="Ferrer M."/>
            <person name="Savchenko A."/>
            <person name="Yakunin A.F."/>
            <person name="Yakimov M.M."/>
            <person name="Golyshina O.V."/>
            <person name="Reinhardt R."/>
            <person name="Golyshin P.N."/>
        </authorList>
    </citation>
    <scope>NUCLEOTIDE SEQUENCE [LARGE SCALE GENOMIC DNA]</scope>
</reference>
<keyword evidence="3" id="KW-1185">Reference proteome</keyword>
<dbReference type="HOGENOM" id="CLU_1531023_0_0_6"/>
<organism evidence="2 3">
    <name type="scientific">Oleispira antarctica RB-8</name>
    <dbReference type="NCBI Taxonomy" id="698738"/>
    <lineage>
        <taxon>Bacteria</taxon>
        <taxon>Pseudomonadati</taxon>
        <taxon>Pseudomonadota</taxon>
        <taxon>Gammaproteobacteria</taxon>
        <taxon>Oceanospirillales</taxon>
        <taxon>Oceanospirillaceae</taxon>
        <taxon>Oleispira</taxon>
    </lineage>
</organism>
<keyword evidence="1" id="KW-0812">Transmembrane</keyword>
<dbReference type="Proteomes" id="UP000032749">
    <property type="component" value="Chromosome"/>
</dbReference>
<proteinExistence type="predicted"/>
<dbReference type="EMBL" id="FO203512">
    <property type="protein sequence ID" value="CCK76664.1"/>
    <property type="molecule type" value="Genomic_DNA"/>
</dbReference>
<name>R4YUG8_OLEAN</name>
<keyword evidence="1" id="KW-0472">Membrane</keyword>
<dbReference type="AlphaFoldDB" id="R4YUG8"/>
<dbReference type="STRING" id="698738.OLEAN_C24880"/>
<gene>
    <name evidence="2" type="ORF">OLEAN_C24880</name>
</gene>
<evidence type="ECO:0000313" key="2">
    <source>
        <dbReference type="EMBL" id="CCK76664.1"/>
    </source>
</evidence>
<accession>R4YUG8</accession>
<keyword evidence="1" id="KW-1133">Transmembrane helix</keyword>
<protein>
    <submittedName>
        <fullName evidence="2">Uncharacterized protein</fullName>
    </submittedName>
</protein>
<feature type="transmembrane region" description="Helical" evidence="1">
    <location>
        <begin position="12"/>
        <end position="32"/>
    </location>
</feature>
<dbReference type="KEGG" id="oai:OLEAN_C24880"/>